<dbReference type="RefSeq" id="WP_108603202.1">
    <property type="nucleotide sequence ID" value="NZ_CP026604.1"/>
</dbReference>
<accession>A0A2S0VSJ2</accession>
<dbReference type="InterPro" id="IPR036465">
    <property type="entry name" value="vWFA_dom_sf"/>
</dbReference>
<gene>
    <name evidence="2" type="ORF">C2869_12220</name>
</gene>
<dbReference type="EMBL" id="CP026604">
    <property type="protein sequence ID" value="AWB67153.1"/>
    <property type="molecule type" value="Genomic_DNA"/>
</dbReference>
<dbReference type="Proteomes" id="UP000244441">
    <property type="component" value="Chromosome"/>
</dbReference>
<evidence type="ECO:0000313" key="2">
    <source>
        <dbReference type="EMBL" id="AWB67153.1"/>
    </source>
</evidence>
<dbReference type="SUPFAM" id="SSF53300">
    <property type="entry name" value="vWA-like"/>
    <property type="match status" value="1"/>
</dbReference>
<dbReference type="PANTHER" id="PTHR33608:SF12">
    <property type="entry name" value="DUF58 DOMAIN-CONTAINING PROTEIN"/>
    <property type="match status" value="1"/>
</dbReference>
<dbReference type="KEGG" id="cate:C2869_12220"/>
<dbReference type="PANTHER" id="PTHR33608">
    <property type="entry name" value="BLL2464 PROTEIN"/>
    <property type="match status" value="1"/>
</dbReference>
<dbReference type="OrthoDB" id="9776116at2"/>
<evidence type="ECO:0000313" key="3">
    <source>
        <dbReference type="Proteomes" id="UP000244441"/>
    </source>
</evidence>
<sequence length="320" mass="36295">MLSTAEHLDPIYWLEQIKSNGVQSGIHELLYYRGKTSLLDLTPRIANQAKLAGNYLAKSKGRGMEFDEVRHYQTGDDPRMIDWRVTARTGETYTKLFREEKERPIFILTDLSQTMQFGSQLLYKSVQASHVAALLAWNGKKRGDRVGGVVFNGVQHQELKPRSRQQGVLQYLHALESLSQNTDNRQISDSATSFAEACARLRRLAKPGSLVNLVSDFALLDDQALQHLSQLARHCELRAFRILDPLEVALPQVQLRQSLQVKDGDKSGLLTLGDDSLSREYRQEAAFYLTEQSKKLKQCRCQIIDISAGQTLEEQLKHAR</sequence>
<dbReference type="Pfam" id="PF01882">
    <property type="entry name" value="DUF58"/>
    <property type="match status" value="1"/>
</dbReference>
<proteinExistence type="predicted"/>
<dbReference type="InterPro" id="IPR002881">
    <property type="entry name" value="DUF58"/>
</dbReference>
<name>A0A2S0VSJ2_9ALTE</name>
<evidence type="ECO:0000259" key="1">
    <source>
        <dbReference type="Pfam" id="PF01882"/>
    </source>
</evidence>
<organism evidence="2 3">
    <name type="scientific">Saccharobesus litoralis</name>
    <dbReference type="NCBI Taxonomy" id="2172099"/>
    <lineage>
        <taxon>Bacteria</taxon>
        <taxon>Pseudomonadati</taxon>
        <taxon>Pseudomonadota</taxon>
        <taxon>Gammaproteobacteria</taxon>
        <taxon>Alteromonadales</taxon>
        <taxon>Alteromonadaceae</taxon>
        <taxon>Saccharobesus</taxon>
    </lineage>
</organism>
<keyword evidence="3" id="KW-1185">Reference proteome</keyword>
<dbReference type="AlphaFoldDB" id="A0A2S0VSJ2"/>
<protein>
    <submittedName>
        <fullName evidence="2">DUF58 domain-containing protein</fullName>
    </submittedName>
</protein>
<reference evidence="2 3" key="1">
    <citation type="submission" date="2018-01" db="EMBL/GenBank/DDBJ databases">
        <title>Genome sequence of a Cantenovulum-like bacteria.</title>
        <authorList>
            <person name="Tan W.R."/>
            <person name="Lau N.-S."/>
            <person name="Go F."/>
            <person name="Amirul A.-A.A."/>
        </authorList>
    </citation>
    <scope>NUCLEOTIDE SEQUENCE [LARGE SCALE GENOMIC DNA]</scope>
    <source>
        <strain evidence="2 3">CCB-QB4</strain>
    </source>
</reference>
<feature type="domain" description="DUF58" evidence="1">
    <location>
        <begin position="68"/>
        <end position="284"/>
    </location>
</feature>